<dbReference type="WBParaSite" id="PDA_v2.g24772.t1">
    <property type="protein sequence ID" value="PDA_v2.g24772.t1"/>
    <property type="gene ID" value="PDA_v2.g24772"/>
</dbReference>
<evidence type="ECO:0000256" key="1">
    <source>
        <dbReference type="ARBA" id="ARBA00004245"/>
    </source>
</evidence>
<dbReference type="Pfam" id="PF04062">
    <property type="entry name" value="P21-Arc"/>
    <property type="match status" value="1"/>
</dbReference>
<organism evidence="6 7">
    <name type="scientific">Panagrolaimus davidi</name>
    <dbReference type="NCBI Taxonomy" id="227884"/>
    <lineage>
        <taxon>Eukaryota</taxon>
        <taxon>Metazoa</taxon>
        <taxon>Ecdysozoa</taxon>
        <taxon>Nematoda</taxon>
        <taxon>Chromadorea</taxon>
        <taxon>Rhabditida</taxon>
        <taxon>Tylenchina</taxon>
        <taxon>Panagrolaimomorpha</taxon>
        <taxon>Panagrolaimoidea</taxon>
        <taxon>Panagrolaimidae</taxon>
        <taxon>Panagrolaimus</taxon>
    </lineage>
</organism>
<accession>A0A914Q6Y3</accession>
<dbReference type="PANTHER" id="PTHR12391">
    <property type="entry name" value="ARP2/3 COMPLEX 21 KD SUBUNIT"/>
    <property type="match status" value="1"/>
</dbReference>
<comment type="subcellular location">
    <subcellularLocation>
        <location evidence="1">Cytoplasm</location>
        <location evidence="1">Cytoskeleton</location>
    </subcellularLocation>
</comment>
<dbReference type="InterPro" id="IPR036753">
    <property type="entry name" value="ARPC3_sf"/>
</dbReference>
<evidence type="ECO:0000256" key="3">
    <source>
        <dbReference type="ARBA" id="ARBA00022490"/>
    </source>
</evidence>
<keyword evidence="4" id="KW-0009">Actin-binding</keyword>
<protein>
    <submittedName>
        <fullName evidence="7">Uncharacterized protein</fullName>
    </submittedName>
</protein>
<evidence type="ECO:0000256" key="2">
    <source>
        <dbReference type="ARBA" id="ARBA00010856"/>
    </source>
</evidence>
<sequence length="138" mass="15953">MCLPFKSYADTSYPSKDIIDEAIVFYAHIMEADDYPIEGLKVKDLETAKNKLFKLVDAKTLPVPGDVGFPFNRDFGRPKNAFEEYLLRSYLMQLERECLDRFLDIVFRAPETADHDPLEYYLSFANKLCLGGRLKLDL</sequence>
<keyword evidence="6" id="KW-1185">Reference proteome</keyword>
<evidence type="ECO:0000313" key="7">
    <source>
        <dbReference type="WBParaSite" id="PDA_v2.g24772.t1"/>
    </source>
</evidence>
<evidence type="ECO:0000313" key="6">
    <source>
        <dbReference type="Proteomes" id="UP000887578"/>
    </source>
</evidence>
<dbReference type="GO" id="GO:0003779">
    <property type="term" value="F:actin binding"/>
    <property type="evidence" value="ECO:0007669"/>
    <property type="project" value="UniProtKB-KW"/>
</dbReference>
<evidence type="ECO:0000256" key="5">
    <source>
        <dbReference type="ARBA" id="ARBA00023212"/>
    </source>
</evidence>
<name>A0A914Q6Y3_9BILA</name>
<comment type="similarity">
    <text evidence="2">Belongs to the ARPC3 family.</text>
</comment>
<reference evidence="7" key="1">
    <citation type="submission" date="2022-11" db="UniProtKB">
        <authorList>
            <consortium name="WormBaseParasite"/>
        </authorList>
    </citation>
    <scope>IDENTIFICATION</scope>
</reference>
<proteinExistence type="inferred from homology"/>
<evidence type="ECO:0000256" key="4">
    <source>
        <dbReference type="ARBA" id="ARBA00023203"/>
    </source>
</evidence>
<keyword evidence="3" id="KW-0963">Cytoplasm</keyword>
<dbReference type="GO" id="GO:0034314">
    <property type="term" value="P:Arp2/3 complex-mediated actin nucleation"/>
    <property type="evidence" value="ECO:0007669"/>
    <property type="project" value="InterPro"/>
</dbReference>
<dbReference type="InterPro" id="IPR007204">
    <property type="entry name" value="ARPC3"/>
</dbReference>
<dbReference type="GO" id="GO:0030833">
    <property type="term" value="P:regulation of actin filament polymerization"/>
    <property type="evidence" value="ECO:0007669"/>
    <property type="project" value="InterPro"/>
</dbReference>
<dbReference type="AlphaFoldDB" id="A0A914Q6Y3"/>
<dbReference type="Proteomes" id="UP000887578">
    <property type="component" value="Unplaced"/>
</dbReference>
<dbReference type="GO" id="GO:0005885">
    <property type="term" value="C:Arp2/3 protein complex"/>
    <property type="evidence" value="ECO:0007669"/>
    <property type="project" value="InterPro"/>
</dbReference>
<dbReference type="SUPFAM" id="SSF69060">
    <property type="entry name" value="Arp2/3 complex 21 kDa subunit ARPC3"/>
    <property type="match status" value="1"/>
</dbReference>
<keyword evidence="5" id="KW-0206">Cytoskeleton</keyword>
<dbReference type="Gene3D" id="1.10.1760.10">
    <property type="entry name" value="Actin-related protein 2/3 complex subunit 3"/>
    <property type="match status" value="1"/>
</dbReference>